<proteinExistence type="predicted"/>
<keyword evidence="5" id="KW-1185">Reference proteome</keyword>
<feature type="compositionally biased region" description="Basic residues" evidence="2">
    <location>
        <begin position="1"/>
        <end position="10"/>
    </location>
</feature>
<protein>
    <submittedName>
        <fullName evidence="4">Uncharacterized protein</fullName>
    </submittedName>
</protein>
<gene>
    <name evidence="4" type="ORF">HYPBUDRAFT_111807</name>
</gene>
<evidence type="ECO:0000313" key="4">
    <source>
        <dbReference type="EMBL" id="ODV66255.1"/>
    </source>
</evidence>
<reference evidence="5" key="1">
    <citation type="submission" date="2016-05" db="EMBL/GenBank/DDBJ databases">
        <title>Comparative genomics of biotechnologically important yeasts.</title>
        <authorList>
            <consortium name="DOE Joint Genome Institute"/>
            <person name="Riley R."/>
            <person name="Haridas S."/>
            <person name="Wolfe K.H."/>
            <person name="Lopes M.R."/>
            <person name="Hittinger C.T."/>
            <person name="Goker M."/>
            <person name="Salamov A."/>
            <person name="Wisecaver J."/>
            <person name="Long T.M."/>
            <person name="Aerts A.L."/>
            <person name="Barry K."/>
            <person name="Choi C."/>
            <person name="Clum A."/>
            <person name="Coughlan A.Y."/>
            <person name="Deshpande S."/>
            <person name="Douglass A.P."/>
            <person name="Hanson S.J."/>
            <person name="Klenk H.-P."/>
            <person name="Labutti K."/>
            <person name="Lapidus A."/>
            <person name="Lindquist E."/>
            <person name="Lipzen A."/>
            <person name="Meier-Kolthoff J.P."/>
            <person name="Ohm R.A."/>
            <person name="Otillar R.P."/>
            <person name="Pangilinan J."/>
            <person name="Peng Y."/>
            <person name="Rokas A."/>
            <person name="Rosa C.A."/>
            <person name="Scheuner C."/>
            <person name="Sibirny A.A."/>
            <person name="Slot J.C."/>
            <person name="Stielow J.B."/>
            <person name="Sun H."/>
            <person name="Kurtzman C.P."/>
            <person name="Blackwell M."/>
            <person name="Grigoriev I.V."/>
            <person name="Jeffries T.W."/>
        </authorList>
    </citation>
    <scope>NUCLEOTIDE SEQUENCE [LARGE SCALE GENOMIC DNA]</scope>
    <source>
        <strain evidence="5">NRRL Y-1933</strain>
    </source>
</reference>
<evidence type="ECO:0000256" key="2">
    <source>
        <dbReference type="SAM" id="MobiDB-lite"/>
    </source>
</evidence>
<accession>A0A1E4RGK4</accession>
<feature type="compositionally biased region" description="Gly residues" evidence="2">
    <location>
        <begin position="14"/>
        <end position="24"/>
    </location>
</feature>
<keyword evidence="3" id="KW-0812">Transmembrane</keyword>
<sequence>MKSHPHHPHRSNGNGIGSGNGVGNGYTNASTNANTNLNSRSLNGNRLRSGLKQRSSSLDSTSSTTSSNSSLNSGDGKNQSFENSYPDQSHHLHHPHQTISSTTILPPSSIRDIIALIFVLLALPEILSCIILTTYILSGSSRSFGGRLIAKHLLLRDSSLNLFNEHNTNSNYKSKLILFFLKSSSIHTLILGVFHYVFPKKFFQYLIILAKSIMALELIGASSSSSTTITSITSTSSSGLTTTTTTTTINNGQSQPQSQSQSQSLPSPSNQQINQQGMKKLTNLPKTNHENNYFSTHILNSIICFISVVYINYIIQEWIVSFDFIYLKKLAHNLFIIFQSYLSNSSSSNFSSNLNNDLYDSSIHFNHGILNKISSPFHITHNHSLNQSSSNFMNKFILYLSVKYLQLSDPSIHYLSTILRKCSFLINNFYWLLCIHVISLTFTPLLNKIIVLKDYSKTLDHLSSLTPNVPLDFRNKANSSNIINHPADSSNDPIIVNVEQNDLISTTLANDIYEINVNPKISKSNLTSFKINKLTSVAANNFETFCVMPFTNKVSNFLNLKYTNNNKFTNLIDNSNSSQKRLNSNPSTMIVDKDLVSVISVQPFWSLLASAKIMFKNPSLFAGESTKFKNNGGKFFNQNLNNLELIKFSTILIDDTKVIFQALDLEKFRLVYSKSIGFEIIVNGVSWPYVEIYDSMNEETENECSYICIYGLTPLFQYEIDIYYKTESESLNFLSHSLVNTISGSSQTVLNKSPEITSLMTLQSSLISAIDNLNNLKSKFKKTKKDENKKNSDLKKDIDNLKNKIDKYNTKQSNHSNRSQGKLKGLQHWVLHIEEEIASLTSELNNSSNFKNDLVHQFKIEESKYIDEIKVLEAFINEYDSKIGEMKNQLKAIDLELQLIIMKNKKLKNKENLRIEEINKINSEIKLLKKNGVLGKINKRSKKIEEKFENTLPKIIQATTDIRKEFEESVKNE</sequence>
<feature type="transmembrane region" description="Helical" evidence="3">
    <location>
        <begin position="176"/>
        <end position="198"/>
    </location>
</feature>
<feature type="transmembrane region" description="Helical" evidence="3">
    <location>
        <begin position="294"/>
        <end position="315"/>
    </location>
</feature>
<dbReference type="RefSeq" id="XP_020075322.1">
    <property type="nucleotide sequence ID" value="XM_020218854.1"/>
</dbReference>
<evidence type="ECO:0000256" key="1">
    <source>
        <dbReference type="SAM" id="Coils"/>
    </source>
</evidence>
<keyword evidence="3" id="KW-0472">Membrane</keyword>
<evidence type="ECO:0000256" key="3">
    <source>
        <dbReference type="SAM" id="Phobius"/>
    </source>
</evidence>
<feature type="coiled-coil region" evidence="1">
    <location>
        <begin position="770"/>
        <end position="818"/>
    </location>
</feature>
<feature type="region of interest" description="Disordered" evidence="2">
    <location>
        <begin position="1"/>
        <end position="101"/>
    </location>
</feature>
<feature type="compositionally biased region" description="Low complexity" evidence="2">
    <location>
        <begin position="25"/>
        <end position="76"/>
    </location>
</feature>
<keyword evidence="1" id="KW-0175">Coiled coil</keyword>
<dbReference type="OrthoDB" id="4158994at2759"/>
<dbReference type="STRING" id="984485.A0A1E4RGK4"/>
<feature type="transmembrane region" description="Helical" evidence="3">
    <location>
        <begin position="113"/>
        <end position="137"/>
    </location>
</feature>
<dbReference type="Proteomes" id="UP000095085">
    <property type="component" value="Unassembled WGS sequence"/>
</dbReference>
<dbReference type="EMBL" id="KV454543">
    <property type="protein sequence ID" value="ODV66255.1"/>
    <property type="molecule type" value="Genomic_DNA"/>
</dbReference>
<dbReference type="GeneID" id="30993404"/>
<organism evidence="4 5">
    <name type="scientific">Hyphopichia burtonii NRRL Y-1933</name>
    <dbReference type="NCBI Taxonomy" id="984485"/>
    <lineage>
        <taxon>Eukaryota</taxon>
        <taxon>Fungi</taxon>
        <taxon>Dikarya</taxon>
        <taxon>Ascomycota</taxon>
        <taxon>Saccharomycotina</taxon>
        <taxon>Pichiomycetes</taxon>
        <taxon>Debaryomycetaceae</taxon>
        <taxon>Hyphopichia</taxon>
    </lineage>
</organism>
<dbReference type="AlphaFoldDB" id="A0A1E4RGK4"/>
<evidence type="ECO:0000313" key="5">
    <source>
        <dbReference type="Proteomes" id="UP000095085"/>
    </source>
</evidence>
<name>A0A1E4RGK4_9ASCO</name>
<feature type="region of interest" description="Disordered" evidence="2">
    <location>
        <begin position="230"/>
        <end position="273"/>
    </location>
</feature>
<keyword evidence="3" id="KW-1133">Transmembrane helix</keyword>
<feature type="compositionally biased region" description="Polar residues" evidence="2">
    <location>
        <begin position="77"/>
        <end position="87"/>
    </location>
</feature>